<evidence type="ECO:0000256" key="2">
    <source>
        <dbReference type="ARBA" id="ARBA00022723"/>
    </source>
</evidence>
<keyword evidence="2" id="KW-0479">Metal-binding</keyword>
<feature type="domain" description="HpcH/HpaI aldolase/citrate lyase" evidence="4">
    <location>
        <begin position="21"/>
        <end position="235"/>
    </location>
</feature>
<keyword evidence="3" id="KW-0456">Lyase</keyword>
<dbReference type="EMBL" id="SNWQ01000004">
    <property type="protein sequence ID" value="TDO50516.1"/>
    <property type="molecule type" value="Genomic_DNA"/>
</dbReference>
<dbReference type="InterPro" id="IPR005000">
    <property type="entry name" value="Aldolase/citrate-lyase_domain"/>
</dbReference>
<evidence type="ECO:0000313" key="6">
    <source>
        <dbReference type="Proteomes" id="UP000295388"/>
    </source>
</evidence>
<dbReference type="PANTHER" id="PTHR30502:SF0">
    <property type="entry name" value="PHOSPHOENOLPYRUVATE CARBOXYLASE FAMILY PROTEIN"/>
    <property type="match status" value="1"/>
</dbReference>
<dbReference type="GO" id="GO:0005737">
    <property type="term" value="C:cytoplasm"/>
    <property type="evidence" value="ECO:0007669"/>
    <property type="project" value="TreeGrafter"/>
</dbReference>
<dbReference type="SUPFAM" id="SSF51621">
    <property type="entry name" value="Phosphoenolpyruvate/pyruvate domain"/>
    <property type="match status" value="1"/>
</dbReference>
<evidence type="ECO:0000259" key="4">
    <source>
        <dbReference type="Pfam" id="PF03328"/>
    </source>
</evidence>
<evidence type="ECO:0000256" key="3">
    <source>
        <dbReference type="ARBA" id="ARBA00023239"/>
    </source>
</evidence>
<organism evidence="5 6">
    <name type="scientific">Kribbella caucasensis</name>
    <dbReference type="NCBI Taxonomy" id="2512215"/>
    <lineage>
        <taxon>Bacteria</taxon>
        <taxon>Bacillati</taxon>
        <taxon>Actinomycetota</taxon>
        <taxon>Actinomycetes</taxon>
        <taxon>Propionibacteriales</taxon>
        <taxon>Kribbellaceae</taxon>
        <taxon>Kribbella</taxon>
    </lineage>
</organism>
<evidence type="ECO:0000256" key="1">
    <source>
        <dbReference type="ARBA" id="ARBA00005568"/>
    </source>
</evidence>
<dbReference type="InterPro" id="IPR015813">
    <property type="entry name" value="Pyrv/PenolPyrv_kinase-like_dom"/>
</dbReference>
<evidence type="ECO:0000313" key="5">
    <source>
        <dbReference type="EMBL" id="TDO50516.1"/>
    </source>
</evidence>
<dbReference type="InterPro" id="IPR040442">
    <property type="entry name" value="Pyrv_kinase-like_dom_sf"/>
</dbReference>
<comment type="caution">
    <text evidence="5">The sequence shown here is derived from an EMBL/GenBank/DDBJ whole genome shotgun (WGS) entry which is preliminary data.</text>
</comment>
<dbReference type="PANTHER" id="PTHR30502">
    <property type="entry name" value="2-KETO-3-DEOXY-L-RHAMNONATE ALDOLASE"/>
    <property type="match status" value="1"/>
</dbReference>
<protein>
    <submittedName>
        <fullName evidence="5">4-hydroxy-2-oxoheptanedioate aldolase</fullName>
    </submittedName>
</protein>
<dbReference type="Pfam" id="PF03328">
    <property type="entry name" value="HpcH_HpaI"/>
    <property type="match status" value="1"/>
</dbReference>
<sequence>MTTISRVPLAEAMRRGTPLIGLVVKMPNQALVELAGYSDFDLVVIDTEHGLGDGDQLEHHLRAAQGVGLWVLVRVGTASSIEVLRALDAGADGIIVPHVNTAVDAEAAVRLAHYPPRGTRGLALSTRAGHYGSVPLAEHLRRSSEETVVIAQIEHADAIANIDAIMRTPNLTGVWLGPSDLSMSLGHPGATNHPNFVAAESIVSDAAGTHPGCALAVVAAHTEAVRGWQERGASMFLVPSPDLVSASLRSYTSGARSVLQAVRLVEKGQ</sequence>
<dbReference type="AlphaFoldDB" id="A0A4R6KL52"/>
<accession>A0A4R6KL52</accession>
<keyword evidence="6" id="KW-1185">Reference proteome</keyword>
<proteinExistence type="inferred from homology"/>
<comment type="similarity">
    <text evidence="1">Belongs to the HpcH/HpaI aldolase family.</text>
</comment>
<dbReference type="Gene3D" id="3.20.20.60">
    <property type="entry name" value="Phosphoenolpyruvate-binding domains"/>
    <property type="match status" value="1"/>
</dbReference>
<reference evidence="5 6" key="1">
    <citation type="submission" date="2019-03" db="EMBL/GenBank/DDBJ databases">
        <title>Genomic Encyclopedia of Type Strains, Phase III (KMG-III): the genomes of soil and plant-associated and newly described type strains.</title>
        <authorList>
            <person name="Whitman W."/>
        </authorList>
    </citation>
    <scope>NUCLEOTIDE SEQUENCE [LARGE SCALE GENOMIC DNA]</scope>
    <source>
        <strain evidence="5 6">VKM Ac-2527</strain>
    </source>
</reference>
<name>A0A4R6KL52_9ACTN</name>
<gene>
    <name evidence="5" type="ORF">EV643_1048</name>
</gene>
<dbReference type="Proteomes" id="UP000295388">
    <property type="component" value="Unassembled WGS sequence"/>
</dbReference>
<dbReference type="InterPro" id="IPR050251">
    <property type="entry name" value="HpcH-HpaI_aldolase"/>
</dbReference>
<dbReference type="GO" id="GO:0016832">
    <property type="term" value="F:aldehyde-lyase activity"/>
    <property type="evidence" value="ECO:0007669"/>
    <property type="project" value="TreeGrafter"/>
</dbReference>
<dbReference type="GO" id="GO:0046872">
    <property type="term" value="F:metal ion binding"/>
    <property type="evidence" value="ECO:0007669"/>
    <property type="project" value="UniProtKB-KW"/>
</dbReference>